<dbReference type="InterPro" id="IPR036412">
    <property type="entry name" value="HAD-like_sf"/>
</dbReference>
<dbReference type="AlphaFoldDB" id="A0A7X3SJ73"/>
<evidence type="ECO:0000313" key="1">
    <source>
        <dbReference type="EMBL" id="MXP76104.1"/>
    </source>
</evidence>
<evidence type="ECO:0000313" key="2">
    <source>
        <dbReference type="Proteomes" id="UP000460412"/>
    </source>
</evidence>
<gene>
    <name evidence="1" type="ORF">GN277_12095</name>
</gene>
<dbReference type="EMBL" id="WUQX01000001">
    <property type="protein sequence ID" value="MXP76104.1"/>
    <property type="molecule type" value="Genomic_DNA"/>
</dbReference>
<dbReference type="PRINTS" id="PR00413">
    <property type="entry name" value="HADHALOGNASE"/>
</dbReference>
<dbReference type="SFLD" id="SFLDG01129">
    <property type="entry name" value="C1.5:_HAD__Beta-PGM__Phosphata"/>
    <property type="match status" value="1"/>
</dbReference>
<proteinExistence type="predicted"/>
<reference evidence="1 2" key="1">
    <citation type="submission" date="2019-12" db="EMBL/GenBank/DDBJ databases">
        <title>Sporaefaciens musculi gen. nov., sp. nov., a novel bacterium isolated from the caecum of an obese mouse.</title>
        <authorList>
            <person name="Rasmussen T.S."/>
            <person name="Streidl T."/>
            <person name="Hitch T.C.A."/>
            <person name="Wortmann E."/>
            <person name="Deptula P."/>
            <person name="Hansen M."/>
            <person name="Nielsen D.S."/>
            <person name="Clavel T."/>
            <person name="Vogensen F.K."/>
        </authorList>
    </citation>
    <scope>NUCLEOTIDE SEQUENCE [LARGE SCALE GENOMIC DNA]</scope>
    <source>
        <strain evidence="1 2">WCA-9-b2</strain>
    </source>
</reference>
<dbReference type="PANTHER" id="PTHR43611">
    <property type="entry name" value="ALPHA-D-GLUCOSE 1-PHOSPHATE PHOSPHATASE"/>
    <property type="match status" value="1"/>
</dbReference>
<name>A0A7X3SJ73_9FIRM</name>
<dbReference type="InterPro" id="IPR006439">
    <property type="entry name" value="HAD-SF_hydro_IA"/>
</dbReference>
<comment type="caution">
    <text evidence="1">The sequence shown here is derived from an EMBL/GenBank/DDBJ whole genome shotgun (WGS) entry which is preliminary data.</text>
</comment>
<accession>A0A7X3SJ73</accession>
<dbReference type="SFLD" id="SFLDS00003">
    <property type="entry name" value="Haloacid_Dehalogenase"/>
    <property type="match status" value="1"/>
</dbReference>
<organism evidence="1 2">
    <name type="scientific">Sporofaciens musculi</name>
    <dbReference type="NCBI Taxonomy" id="2681861"/>
    <lineage>
        <taxon>Bacteria</taxon>
        <taxon>Bacillati</taxon>
        <taxon>Bacillota</taxon>
        <taxon>Clostridia</taxon>
        <taxon>Lachnospirales</taxon>
        <taxon>Lachnospiraceae</taxon>
        <taxon>Sporofaciens</taxon>
    </lineage>
</organism>
<dbReference type="Pfam" id="PF00702">
    <property type="entry name" value="Hydrolase"/>
    <property type="match status" value="1"/>
</dbReference>
<dbReference type="GO" id="GO:0016787">
    <property type="term" value="F:hydrolase activity"/>
    <property type="evidence" value="ECO:0007669"/>
    <property type="project" value="UniProtKB-KW"/>
</dbReference>
<keyword evidence="2" id="KW-1185">Reference proteome</keyword>
<protein>
    <submittedName>
        <fullName evidence="1">HAD-IA family hydrolase</fullName>
    </submittedName>
</protein>
<dbReference type="PANTHER" id="PTHR43611:SF3">
    <property type="entry name" value="FLAVIN MONONUCLEOTIDE HYDROLASE 1, CHLOROPLATIC"/>
    <property type="match status" value="1"/>
</dbReference>
<dbReference type="Proteomes" id="UP000460412">
    <property type="component" value="Unassembled WGS sequence"/>
</dbReference>
<dbReference type="NCBIfam" id="TIGR01509">
    <property type="entry name" value="HAD-SF-IA-v3"/>
    <property type="match status" value="1"/>
</dbReference>
<dbReference type="CDD" id="cd02603">
    <property type="entry name" value="HAD_sEH-N_like"/>
    <property type="match status" value="1"/>
</dbReference>
<sequence length="194" mass="22941">MNTVIFDVGNVLAGYDWKSYLRTFQYPEEIYERIGNAVFDNEDWLEGDIGRISMEEWLKLFIENAPDLEQEIRKVIGGFEGTIVPLSYTEEWIAYFRSLGYKLYYLSNYSRELYERTRDKLSFLDTFDGGIFSYEVKCIKPDERIYKILLDRYSICPKDAIFYDDRPENVEAAVRLGMKGIVFRQDIPLQMMGK</sequence>
<dbReference type="InterPro" id="IPR023198">
    <property type="entry name" value="PGP-like_dom2"/>
</dbReference>
<dbReference type="Gene3D" id="1.10.150.240">
    <property type="entry name" value="Putative phosphatase, domain 2"/>
    <property type="match status" value="1"/>
</dbReference>
<dbReference type="RefSeq" id="WP_159751275.1">
    <property type="nucleotide sequence ID" value="NZ_CASZNZ010000042.1"/>
</dbReference>
<keyword evidence="1" id="KW-0378">Hydrolase</keyword>
<dbReference type="Gene3D" id="3.40.50.1000">
    <property type="entry name" value="HAD superfamily/HAD-like"/>
    <property type="match status" value="1"/>
</dbReference>
<dbReference type="SUPFAM" id="SSF56784">
    <property type="entry name" value="HAD-like"/>
    <property type="match status" value="1"/>
</dbReference>
<dbReference type="InterPro" id="IPR023214">
    <property type="entry name" value="HAD_sf"/>
</dbReference>